<comment type="caution">
    <text evidence="1">The sequence shown here is derived from an EMBL/GenBank/DDBJ whole genome shotgun (WGS) entry which is preliminary data.</text>
</comment>
<reference evidence="1" key="1">
    <citation type="submission" date="2019-12" db="EMBL/GenBank/DDBJ databases">
        <title>Genome sequencing and annotation of Brassica cretica.</title>
        <authorList>
            <person name="Studholme D.J."/>
            <person name="Sarris P.F."/>
        </authorList>
    </citation>
    <scope>NUCLEOTIDE SEQUENCE</scope>
    <source>
        <strain evidence="1">PFS-102/07</strain>
        <tissue evidence="1">Leaf</tissue>
    </source>
</reference>
<dbReference type="EMBL" id="QGKY02000164">
    <property type="protein sequence ID" value="KAF2594997.1"/>
    <property type="molecule type" value="Genomic_DNA"/>
</dbReference>
<sequence>MGATLPERRHELVCHLRVGATLPERQGEVAPAPRATSPQRHPEVARVYVDLRDEQAGSDVP</sequence>
<accession>A0A8S9KMG7</accession>
<name>A0A8S9KMG7_BRACR</name>
<protein>
    <submittedName>
        <fullName evidence="1">Uncharacterized protein</fullName>
    </submittedName>
</protein>
<organism evidence="1">
    <name type="scientific">Brassica cretica</name>
    <name type="common">Mustard</name>
    <dbReference type="NCBI Taxonomy" id="69181"/>
    <lineage>
        <taxon>Eukaryota</taxon>
        <taxon>Viridiplantae</taxon>
        <taxon>Streptophyta</taxon>
        <taxon>Embryophyta</taxon>
        <taxon>Tracheophyta</taxon>
        <taxon>Spermatophyta</taxon>
        <taxon>Magnoliopsida</taxon>
        <taxon>eudicotyledons</taxon>
        <taxon>Gunneridae</taxon>
        <taxon>Pentapetalae</taxon>
        <taxon>rosids</taxon>
        <taxon>malvids</taxon>
        <taxon>Brassicales</taxon>
        <taxon>Brassicaceae</taxon>
        <taxon>Brassiceae</taxon>
        <taxon>Brassica</taxon>
    </lineage>
</organism>
<evidence type="ECO:0000313" key="1">
    <source>
        <dbReference type="EMBL" id="KAF2594997.1"/>
    </source>
</evidence>
<dbReference type="AlphaFoldDB" id="A0A8S9KMG7"/>
<gene>
    <name evidence="1" type="ORF">F2Q70_00044777</name>
</gene>
<proteinExistence type="predicted"/>